<protein>
    <submittedName>
        <fullName evidence="1">Uncharacterized protein</fullName>
    </submittedName>
</protein>
<proteinExistence type="predicted"/>
<comment type="caution">
    <text evidence="1">The sequence shown here is derived from an EMBL/GenBank/DDBJ whole genome shotgun (WGS) entry which is preliminary data.</text>
</comment>
<name>A0A0F8XRC9_9ZZZZ</name>
<gene>
    <name evidence="1" type="ORF">LCGC14_2912060</name>
</gene>
<accession>A0A0F8XRC9</accession>
<dbReference type="AlphaFoldDB" id="A0A0F8XRC9"/>
<organism evidence="1">
    <name type="scientific">marine sediment metagenome</name>
    <dbReference type="NCBI Taxonomy" id="412755"/>
    <lineage>
        <taxon>unclassified sequences</taxon>
        <taxon>metagenomes</taxon>
        <taxon>ecological metagenomes</taxon>
    </lineage>
</organism>
<evidence type="ECO:0000313" key="1">
    <source>
        <dbReference type="EMBL" id="KKK71622.1"/>
    </source>
</evidence>
<reference evidence="1" key="1">
    <citation type="journal article" date="2015" name="Nature">
        <title>Complex archaea that bridge the gap between prokaryotes and eukaryotes.</title>
        <authorList>
            <person name="Spang A."/>
            <person name="Saw J.H."/>
            <person name="Jorgensen S.L."/>
            <person name="Zaremba-Niedzwiedzka K."/>
            <person name="Martijn J."/>
            <person name="Lind A.E."/>
            <person name="van Eijk R."/>
            <person name="Schleper C."/>
            <person name="Guy L."/>
            <person name="Ettema T.J."/>
        </authorList>
    </citation>
    <scope>NUCLEOTIDE SEQUENCE</scope>
</reference>
<dbReference type="EMBL" id="LAZR01057650">
    <property type="protein sequence ID" value="KKK71622.1"/>
    <property type="molecule type" value="Genomic_DNA"/>
</dbReference>
<sequence>MSKIGWDVAGTGEYAKEGAFDERNARLAGARKRSLWSNTKANRALYGVESEHARFTLYAEIPGYPGRGSEPNVDRVAKVLAAAAWLPMHVAE</sequence>